<dbReference type="GO" id="GO:1902388">
    <property type="term" value="F:ceramide 1-phosphate transfer activity"/>
    <property type="evidence" value="ECO:0007669"/>
    <property type="project" value="TreeGrafter"/>
</dbReference>
<keyword evidence="4" id="KW-1185">Reference proteome</keyword>
<dbReference type="Gene3D" id="1.10.3520.10">
    <property type="entry name" value="Glycolipid transfer protein"/>
    <property type="match status" value="1"/>
</dbReference>
<comment type="caution">
    <text evidence="3">The sequence shown here is derived from an EMBL/GenBank/DDBJ whole genome shotgun (WGS) entry which is preliminary data.</text>
</comment>
<dbReference type="EMBL" id="JAZGQO010000002">
    <property type="protein sequence ID" value="KAK6190795.1"/>
    <property type="molecule type" value="Genomic_DNA"/>
</dbReference>
<dbReference type="AlphaFoldDB" id="A0AAN8KG40"/>
<sequence length="208" mass="23939">MSGKTFFSRESSCLFPIIPEDRRIPATDFLAAAEMILPFFDKLGTGFSVIKNDLGRNIQSLKKKHAMNPELFTTIDAMLEDEVDKPKVDLAKVAALWLKRGLDFVSTYLELFVKNRDDGLESTQPYLSEAYTRILKQYHGFILQKLFAGLSRMVEYKKVILKNMKEDTTIPDDVVYADLEIYIKLLRENITVLDEILKKLNFDSDKKV</sequence>
<keyword evidence="1" id="KW-0813">Transport</keyword>
<dbReference type="Proteomes" id="UP001347796">
    <property type="component" value="Unassembled WGS sequence"/>
</dbReference>
<evidence type="ECO:0000256" key="1">
    <source>
        <dbReference type="ARBA" id="ARBA00022448"/>
    </source>
</evidence>
<gene>
    <name evidence="3" type="ORF">SNE40_002583</name>
</gene>
<reference evidence="3 4" key="1">
    <citation type="submission" date="2024-01" db="EMBL/GenBank/DDBJ databases">
        <title>The genome of the rayed Mediterranean limpet Patella caerulea (Linnaeus, 1758).</title>
        <authorList>
            <person name="Anh-Thu Weber A."/>
            <person name="Halstead-Nussloch G."/>
        </authorList>
    </citation>
    <scope>NUCLEOTIDE SEQUENCE [LARGE SCALE GENOMIC DNA]</scope>
    <source>
        <strain evidence="3">AATW-2023a</strain>
        <tissue evidence="3">Whole specimen</tissue>
    </source>
</reference>
<dbReference type="Pfam" id="PF08718">
    <property type="entry name" value="GLTP"/>
    <property type="match status" value="1"/>
</dbReference>
<evidence type="ECO:0000313" key="3">
    <source>
        <dbReference type="EMBL" id="KAK6190795.1"/>
    </source>
</evidence>
<dbReference type="GO" id="GO:0005829">
    <property type="term" value="C:cytosol"/>
    <property type="evidence" value="ECO:0007669"/>
    <property type="project" value="TreeGrafter"/>
</dbReference>
<dbReference type="PANTHER" id="PTHR10219:SF25">
    <property type="entry name" value="PLECKSTRIN HOMOLOGY DOMAIN-CONTAINING FAMILY A MEMBER 8"/>
    <property type="match status" value="1"/>
</dbReference>
<dbReference type="PANTHER" id="PTHR10219">
    <property type="entry name" value="GLYCOLIPID TRANSFER PROTEIN-RELATED"/>
    <property type="match status" value="1"/>
</dbReference>
<dbReference type="GO" id="GO:1902387">
    <property type="term" value="F:ceramide 1-phosphate binding"/>
    <property type="evidence" value="ECO:0007669"/>
    <property type="project" value="TreeGrafter"/>
</dbReference>
<dbReference type="GO" id="GO:0016020">
    <property type="term" value="C:membrane"/>
    <property type="evidence" value="ECO:0007669"/>
    <property type="project" value="TreeGrafter"/>
</dbReference>
<feature type="domain" description="Glycolipid transfer protein" evidence="2">
    <location>
        <begin position="25"/>
        <end position="165"/>
    </location>
</feature>
<dbReference type="InterPro" id="IPR036497">
    <property type="entry name" value="GLTP_sf"/>
</dbReference>
<evidence type="ECO:0000259" key="2">
    <source>
        <dbReference type="Pfam" id="PF08718"/>
    </source>
</evidence>
<evidence type="ECO:0000313" key="4">
    <source>
        <dbReference type="Proteomes" id="UP001347796"/>
    </source>
</evidence>
<protein>
    <recommendedName>
        <fullName evidence="2">Glycolipid transfer protein domain-containing protein</fullName>
    </recommendedName>
</protein>
<proteinExistence type="predicted"/>
<organism evidence="3 4">
    <name type="scientific">Patella caerulea</name>
    <name type="common">Rayed Mediterranean limpet</name>
    <dbReference type="NCBI Taxonomy" id="87958"/>
    <lineage>
        <taxon>Eukaryota</taxon>
        <taxon>Metazoa</taxon>
        <taxon>Spiralia</taxon>
        <taxon>Lophotrochozoa</taxon>
        <taxon>Mollusca</taxon>
        <taxon>Gastropoda</taxon>
        <taxon>Patellogastropoda</taxon>
        <taxon>Patelloidea</taxon>
        <taxon>Patellidae</taxon>
        <taxon>Patella</taxon>
    </lineage>
</organism>
<dbReference type="SUPFAM" id="SSF110004">
    <property type="entry name" value="Glycolipid transfer protein, GLTP"/>
    <property type="match status" value="1"/>
</dbReference>
<name>A0AAN8KG40_PATCE</name>
<accession>A0AAN8KG40</accession>
<dbReference type="InterPro" id="IPR014830">
    <property type="entry name" value="Glycolipid_transfer_prot_dom"/>
</dbReference>